<evidence type="ECO:0000313" key="21">
    <source>
        <dbReference type="Proteomes" id="UP000694419"/>
    </source>
</evidence>
<dbReference type="CDD" id="cd16812">
    <property type="entry name" value="RING_CH-C4HC3_MARCH7"/>
    <property type="match status" value="1"/>
</dbReference>
<dbReference type="GO" id="GO:0005737">
    <property type="term" value="C:cytoplasm"/>
    <property type="evidence" value="ECO:0007669"/>
    <property type="project" value="UniProtKB-SubCell"/>
</dbReference>
<comment type="pathway">
    <text evidence="3">Protein modification; protein ubiquitination.</text>
</comment>
<dbReference type="GO" id="GO:0008270">
    <property type="term" value="F:zinc ion binding"/>
    <property type="evidence" value="ECO:0007669"/>
    <property type="project" value="UniProtKB-KW"/>
</dbReference>
<evidence type="ECO:0000256" key="14">
    <source>
        <dbReference type="ARBA" id="ARBA00069013"/>
    </source>
</evidence>
<feature type="compositionally biased region" description="Polar residues" evidence="18">
    <location>
        <begin position="48"/>
        <end position="59"/>
    </location>
</feature>
<feature type="compositionally biased region" description="Polar residues" evidence="18">
    <location>
        <begin position="74"/>
        <end position="84"/>
    </location>
</feature>
<dbReference type="Proteomes" id="UP000694419">
    <property type="component" value="Unplaced"/>
</dbReference>
<keyword evidence="9" id="KW-0863">Zinc-finger</keyword>
<keyword evidence="8" id="KW-0479">Metal-binding</keyword>
<feature type="compositionally biased region" description="Polar residues" evidence="18">
    <location>
        <begin position="371"/>
        <end position="380"/>
    </location>
</feature>
<feature type="compositionally biased region" description="Low complexity" evidence="18">
    <location>
        <begin position="256"/>
        <end position="273"/>
    </location>
</feature>
<keyword evidence="7" id="KW-0808">Transferase</keyword>
<organism evidence="20 21">
    <name type="scientific">Calidris pygmaea</name>
    <name type="common">Spoon-billed sandpiper</name>
    <dbReference type="NCBI Taxonomy" id="425635"/>
    <lineage>
        <taxon>Eukaryota</taxon>
        <taxon>Metazoa</taxon>
        <taxon>Chordata</taxon>
        <taxon>Craniata</taxon>
        <taxon>Vertebrata</taxon>
        <taxon>Euteleostomi</taxon>
        <taxon>Archelosauria</taxon>
        <taxon>Archosauria</taxon>
        <taxon>Dinosauria</taxon>
        <taxon>Saurischia</taxon>
        <taxon>Theropoda</taxon>
        <taxon>Coelurosauria</taxon>
        <taxon>Aves</taxon>
        <taxon>Neognathae</taxon>
        <taxon>Neoaves</taxon>
        <taxon>Charadriiformes</taxon>
        <taxon>Scolopacidae</taxon>
        <taxon>Calidris</taxon>
    </lineage>
</organism>
<evidence type="ECO:0000256" key="2">
    <source>
        <dbReference type="ARBA" id="ARBA00004496"/>
    </source>
</evidence>
<evidence type="ECO:0000256" key="17">
    <source>
        <dbReference type="ARBA" id="ARBA00084030"/>
    </source>
</evidence>
<evidence type="ECO:0000256" key="18">
    <source>
        <dbReference type="SAM" id="MobiDB-lite"/>
    </source>
</evidence>
<reference evidence="20" key="2">
    <citation type="submission" date="2025-09" db="UniProtKB">
        <authorList>
            <consortium name="Ensembl"/>
        </authorList>
    </citation>
    <scope>IDENTIFICATION</scope>
</reference>
<dbReference type="Pfam" id="PF12906">
    <property type="entry name" value="RINGv"/>
    <property type="match status" value="1"/>
</dbReference>
<dbReference type="InterPro" id="IPR013083">
    <property type="entry name" value="Znf_RING/FYVE/PHD"/>
</dbReference>
<dbReference type="Ensembl" id="ENSCPGT00000020475.1">
    <property type="protein sequence ID" value="ENSCPGP00000018720.1"/>
    <property type="gene ID" value="ENSCPGG00000013053.1"/>
</dbReference>
<evidence type="ECO:0000256" key="8">
    <source>
        <dbReference type="ARBA" id="ARBA00022723"/>
    </source>
</evidence>
<dbReference type="SUPFAM" id="SSF57850">
    <property type="entry name" value="RING/U-box"/>
    <property type="match status" value="1"/>
</dbReference>
<keyword evidence="10" id="KW-0833">Ubl conjugation pathway</keyword>
<keyword evidence="11" id="KW-0862">Zinc</keyword>
<proteinExistence type="predicted"/>
<dbReference type="GO" id="GO:0043130">
    <property type="term" value="F:ubiquitin binding"/>
    <property type="evidence" value="ECO:0007669"/>
    <property type="project" value="TreeGrafter"/>
</dbReference>
<dbReference type="GO" id="GO:0031624">
    <property type="term" value="F:ubiquitin conjugating enzyme binding"/>
    <property type="evidence" value="ECO:0007669"/>
    <property type="project" value="TreeGrafter"/>
</dbReference>
<dbReference type="InterPro" id="IPR052297">
    <property type="entry name" value="RING-CH-type_E3_ubiq-ligase"/>
</dbReference>
<comment type="catalytic activity">
    <reaction evidence="1">
        <text>S-ubiquitinyl-[E2 ubiquitin-conjugating enzyme]-L-cysteine + [acceptor protein]-L-lysine = [E2 ubiquitin-conjugating enzyme]-L-cysteine + N(6)-ubiquitinyl-[acceptor protein]-L-lysine.</text>
        <dbReference type="EC" id="2.3.2.27"/>
    </reaction>
</comment>
<dbReference type="SMART" id="SM00744">
    <property type="entry name" value="RINGv"/>
    <property type="match status" value="1"/>
</dbReference>
<dbReference type="EC" id="2.3.2.27" evidence="4"/>
<comment type="function">
    <text evidence="13">E3 ubiquitin-protein ligase which may specifically enhance the E2 activity of HIP2. E3 ubiquitin ligases accept ubiquitin from an E2 ubiquitin-conjugating enzyme in the form of a thioester and then directly transfer the ubiquitin to targeted substrates. May be involved in T-cell proliferation by regulating LIF secretion. May play a role in lysosome homeostasis. Promotes 'Lys-6', 'Lys-11' and 'Lys-63'-linked mixed polyubiquitination on ATG14 leading to the inhibition of autophagy by impairing the interaction between ATG14 and STX7. Participates in the dopamine-mediated negative regulation of the NLRP3 inflammasome by promoting its uibiquitination and subsequent degradation.</text>
</comment>
<evidence type="ECO:0000256" key="10">
    <source>
        <dbReference type="ARBA" id="ARBA00022786"/>
    </source>
</evidence>
<feature type="region of interest" description="Disordered" evidence="18">
    <location>
        <begin position="528"/>
        <end position="551"/>
    </location>
</feature>
<feature type="compositionally biased region" description="Low complexity" evidence="18">
    <location>
        <begin position="93"/>
        <end position="113"/>
    </location>
</feature>
<feature type="region of interest" description="Disordered" evidence="18">
    <location>
        <begin position="344"/>
        <end position="390"/>
    </location>
</feature>
<feature type="compositionally biased region" description="Low complexity" evidence="18">
    <location>
        <begin position="302"/>
        <end position="316"/>
    </location>
</feature>
<keyword evidence="6" id="KW-0597">Phosphoprotein</keyword>
<feature type="domain" description="RING-CH-type" evidence="19">
    <location>
        <begin position="564"/>
        <end position="634"/>
    </location>
</feature>
<evidence type="ECO:0000313" key="20">
    <source>
        <dbReference type="Ensembl" id="ENSCPGP00000018720.1"/>
    </source>
</evidence>
<dbReference type="FunFam" id="3.30.40.10:FF:000108">
    <property type="entry name" value="E3 ubiquitin-protein ligase MARCH7 isoform X1"/>
    <property type="match status" value="1"/>
</dbReference>
<feature type="region of interest" description="Disordered" evidence="18">
    <location>
        <begin position="209"/>
        <end position="235"/>
    </location>
</feature>
<sequence length="738" mass="81934">MESKPSRIPRRISVQASSSSLGSRTLTGNSLAGAYSVRESSRRLESGYQESSVLNSSSRDWGIGERDTHETPWKLTTSSPTRYSGTLDHPHSGRFLGSRSRLSTSSSSHFTSGCYGESERTQGAYSRLHSQQRDSDSKRPKLSCTSTSSVRSNGLAAFSDSSWRYSRIPRSSSVMLGSLGTELVRERRELERRTDLSVNNLVDHSYRNSDFSSSTYLEDRPASSYAEGARPKENSLSTLRLNASMNRQLPSDHQPSFFNRDSSMSSSRSNYSSRQRRNELESPQRSMQPAFSLTAIRDETPSSSSSERVLSSQRSLNEPAADSEGRRTTRQLLSRLASSMSSTFFSRRSSQDSLHTRSLGSEESTVVPRVQASTLSSTGGAATPEVPGLQASEASQGFSFLRRRWGLSGVSQNHNSDSDGESYRPDSESRSTGSWLSSSLRNRCTPLFSRRRREGRDESARISTADTTARSQHVFRRRESGEETSLEASDGPPRASVNRPPTPAVSVPPTLGSSLSDNLMITVDIIPSGWNQSDGQESSKSKIPPSRDPERLQKIKESLLLEDSEDEEGDLCRICQMSSASSDNLLIEPCKCTGSLQYVHQECMKKWLQSKINSGSSLEAVTTCELCKEKLHLNLEDFDIHELYRAHANEQADYEFISSGLYLVVLLHLCEQRFSDMLGTASEASTRVRFINLARTLQAHMEDIESRCFPSFPPLPLDQLKLKSTILLAKIHNTGLNY</sequence>
<evidence type="ECO:0000256" key="6">
    <source>
        <dbReference type="ARBA" id="ARBA00022553"/>
    </source>
</evidence>
<dbReference type="Gene3D" id="3.30.40.10">
    <property type="entry name" value="Zinc/RING finger domain, C3HC4 (zinc finger)"/>
    <property type="match status" value="1"/>
</dbReference>
<feature type="compositionally biased region" description="Polar residues" evidence="18">
    <location>
        <begin position="462"/>
        <end position="471"/>
    </location>
</feature>
<keyword evidence="12" id="KW-0007">Acetylation</keyword>
<dbReference type="PANTHER" id="PTHR14471:SF1">
    <property type="entry name" value="E3 UBIQUITIN-PROTEIN LIGASE MARCHF7"/>
    <property type="match status" value="1"/>
</dbReference>
<evidence type="ECO:0000256" key="7">
    <source>
        <dbReference type="ARBA" id="ARBA00022679"/>
    </source>
</evidence>
<dbReference type="GO" id="GO:0005634">
    <property type="term" value="C:nucleus"/>
    <property type="evidence" value="ECO:0007669"/>
    <property type="project" value="TreeGrafter"/>
</dbReference>
<evidence type="ECO:0000256" key="16">
    <source>
        <dbReference type="ARBA" id="ARBA00083915"/>
    </source>
</evidence>
<evidence type="ECO:0000256" key="13">
    <source>
        <dbReference type="ARBA" id="ARBA00060147"/>
    </source>
</evidence>
<name>A0A8C3K619_9CHAR</name>
<comment type="subcellular location">
    <subcellularLocation>
        <location evidence="2">Cytoplasm</location>
    </subcellularLocation>
</comment>
<protein>
    <recommendedName>
        <fullName evidence="14">E3 ubiquitin-protein ligase MARCHF7</fullName>
        <ecNumber evidence="4">2.3.2.27</ecNumber>
    </recommendedName>
    <alternativeName>
        <fullName evidence="16">Membrane-associated RING finger protein 7</fullName>
    </alternativeName>
    <alternativeName>
        <fullName evidence="15">Membrane-associated RING-CH protein VII</fullName>
    </alternativeName>
    <alternativeName>
        <fullName evidence="17">RING-type E3 ubiquitin transferase MARCHF7</fullName>
    </alternativeName>
</protein>
<dbReference type="GO" id="GO:0051865">
    <property type="term" value="P:protein autoubiquitination"/>
    <property type="evidence" value="ECO:0007669"/>
    <property type="project" value="TreeGrafter"/>
</dbReference>
<evidence type="ECO:0000256" key="5">
    <source>
        <dbReference type="ARBA" id="ARBA00022490"/>
    </source>
</evidence>
<reference evidence="20" key="1">
    <citation type="submission" date="2025-08" db="UniProtKB">
        <authorList>
            <consortium name="Ensembl"/>
        </authorList>
    </citation>
    <scope>IDENTIFICATION</scope>
</reference>
<feature type="region of interest" description="Disordered" evidence="18">
    <location>
        <begin position="1"/>
        <end position="148"/>
    </location>
</feature>
<evidence type="ECO:0000256" key="3">
    <source>
        <dbReference type="ARBA" id="ARBA00004906"/>
    </source>
</evidence>
<feature type="compositionally biased region" description="Low complexity" evidence="18">
    <location>
        <begin position="17"/>
        <end position="31"/>
    </location>
</feature>
<feature type="compositionally biased region" description="Low complexity" evidence="18">
    <location>
        <begin position="430"/>
        <end position="439"/>
    </location>
</feature>
<dbReference type="GO" id="GO:0061630">
    <property type="term" value="F:ubiquitin protein ligase activity"/>
    <property type="evidence" value="ECO:0007669"/>
    <property type="project" value="UniProtKB-EC"/>
</dbReference>
<evidence type="ECO:0000256" key="1">
    <source>
        <dbReference type="ARBA" id="ARBA00000900"/>
    </source>
</evidence>
<feature type="region of interest" description="Disordered" evidence="18">
    <location>
        <begin position="409"/>
        <end position="513"/>
    </location>
</feature>
<dbReference type="PROSITE" id="PS51292">
    <property type="entry name" value="ZF_RING_CH"/>
    <property type="match status" value="1"/>
</dbReference>
<keyword evidence="21" id="KW-1185">Reference proteome</keyword>
<feature type="compositionally biased region" description="Basic and acidic residues" evidence="18">
    <location>
        <begin position="537"/>
        <end position="551"/>
    </location>
</feature>
<evidence type="ECO:0000256" key="12">
    <source>
        <dbReference type="ARBA" id="ARBA00022990"/>
    </source>
</evidence>
<evidence type="ECO:0000256" key="11">
    <source>
        <dbReference type="ARBA" id="ARBA00022833"/>
    </source>
</evidence>
<evidence type="ECO:0000256" key="9">
    <source>
        <dbReference type="ARBA" id="ARBA00022771"/>
    </source>
</evidence>
<feature type="compositionally biased region" description="Low complexity" evidence="18">
    <location>
        <begin position="344"/>
        <end position="353"/>
    </location>
</feature>
<evidence type="ECO:0000259" key="19">
    <source>
        <dbReference type="PROSITE" id="PS51292"/>
    </source>
</evidence>
<evidence type="ECO:0000256" key="15">
    <source>
        <dbReference type="ARBA" id="ARBA00079600"/>
    </source>
</evidence>
<keyword evidence="5" id="KW-0963">Cytoplasm</keyword>
<dbReference type="InterPro" id="IPR011016">
    <property type="entry name" value="Znf_RING-CH"/>
</dbReference>
<feature type="region of interest" description="Disordered" evidence="18">
    <location>
        <begin position="248"/>
        <end position="328"/>
    </location>
</feature>
<evidence type="ECO:0000256" key="4">
    <source>
        <dbReference type="ARBA" id="ARBA00012483"/>
    </source>
</evidence>
<accession>A0A8C3K619</accession>
<dbReference type="AlphaFoldDB" id="A0A8C3K619"/>
<dbReference type="PANTHER" id="PTHR14471">
    <property type="entry name" value="MARCH7/10 E3 UBIQUITIN PROTEIN LIGASE FAMILY MEMBER"/>
    <property type="match status" value="1"/>
</dbReference>
<feature type="compositionally biased region" description="Basic and acidic residues" evidence="18">
    <location>
        <begin position="62"/>
        <end position="72"/>
    </location>
</feature>